<evidence type="ECO:0000313" key="11">
    <source>
        <dbReference type="EMBL" id="SHN06911.1"/>
    </source>
</evidence>
<dbReference type="PANTHER" id="PTHR35011:SF10">
    <property type="entry name" value="TRAP TRANSPORTER SMALL PERMEASE PROTEIN"/>
    <property type="match status" value="1"/>
</dbReference>
<dbReference type="STRING" id="735517.SAMN05444272_3945"/>
<dbReference type="OrthoDB" id="7843639at2"/>
<comment type="subcellular location">
    <subcellularLocation>
        <location evidence="1 9">Cell inner membrane</location>
        <topology evidence="1 9">Multi-pass membrane protein</topology>
    </subcellularLocation>
</comment>
<accession>A0A1M7NS86</accession>
<dbReference type="AlphaFoldDB" id="A0A1M7NS86"/>
<comment type="caution">
    <text evidence="9">Lacks conserved residue(s) required for the propagation of feature annotation.</text>
</comment>
<keyword evidence="6 9" id="KW-1133">Transmembrane helix</keyword>
<evidence type="ECO:0000256" key="7">
    <source>
        <dbReference type="ARBA" id="ARBA00023136"/>
    </source>
</evidence>
<dbReference type="Proteomes" id="UP000186002">
    <property type="component" value="Unassembled WGS sequence"/>
</dbReference>
<evidence type="ECO:0000256" key="9">
    <source>
        <dbReference type="RuleBase" id="RU369079"/>
    </source>
</evidence>
<keyword evidence="2 9" id="KW-0813">Transport</keyword>
<dbReference type="EMBL" id="FRBW01000005">
    <property type="protein sequence ID" value="SHN06911.1"/>
    <property type="molecule type" value="Genomic_DNA"/>
</dbReference>
<feature type="transmembrane region" description="Helical" evidence="9">
    <location>
        <begin position="127"/>
        <end position="153"/>
    </location>
</feature>
<protein>
    <recommendedName>
        <fullName evidence="9">TRAP transporter small permease protein</fullName>
    </recommendedName>
</protein>
<keyword evidence="7 9" id="KW-0472">Membrane</keyword>
<evidence type="ECO:0000259" key="10">
    <source>
        <dbReference type="Pfam" id="PF04290"/>
    </source>
</evidence>
<dbReference type="InterPro" id="IPR055348">
    <property type="entry name" value="DctQ"/>
</dbReference>
<evidence type="ECO:0000313" key="12">
    <source>
        <dbReference type="Proteomes" id="UP000186002"/>
    </source>
</evidence>
<dbReference type="GO" id="GO:0022857">
    <property type="term" value="F:transmembrane transporter activity"/>
    <property type="evidence" value="ECO:0007669"/>
    <property type="project" value="UniProtKB-UniRule"/>
</dbReference>
<evidence type="ECO:0000256" key="2">
    <source>
        <dbReference type="ARBA" id="ARBA00022448"/>
    </source>
</evidence>
<name>A0A1M7NS86_9HYPH</name>
<dbReference type="PANTHER" id="PTHR35011">
    <property type="entry name" value="2,3-DIKETO-L-GULONATE TRAP TRANSPORTER SMALL PERMEASE PROTEIN YIAM"/>
    <property type="match status" value="1"/>
</dbReference>
<gene>
    <name evidence="11" type="ORF">SAMN05444272_3945</name>
</gene>
<feature type="domain" description="Tripartite ATP-independent periplasmic transporters DctQ component" evidence="10">
    <location>
        <begin position="21"/>
        <end position="146"/>
    </location>
</feature>
<evidence type="ECO:0000256" key="4">
    <source>
        <dbReference type="ARBA" id="ARBA00022519"/>
    </source>
</evidence>
<evidence type="ECO:0000256" key="1">
    <source>
        <dbReference type="ARBA" id="ARBA00004429"/>
    </source>
</evidence>
<comment type="subunit">
    <text evidence="9">The complex comprises the extracytoplasmic solute receptor protein and the two transmembrane proteins.</text>
</comment>
<dbReference type="GO" id="GO:0005886">
    <property type="term" value="C:plasma membrane"/>
    <property type="evidence" value="ECO:0007669"/>
    <property type="project" value="UniProtKB-SubCell"/>
</dbReference>
<dbReference type="Pfam" id="PF04290">
    <property type="entry name" value="DctQ"/>
    <property type="match status" value="1"/>
</dbReference>
<feature type="transmembrane region" description="Helical" evidence="9">
    <location>
        <begin position="45"/>
        <end position="63"/>
    </location>
</feature>
<keyword evidence="4 9" id="KW-0997">Cell inner membrane</keyword>
<comment type="function">
    <text evidence="9">Part of the tripartite ATP-independent periplasmic (TRAP) transport system.</text>
</comment>
<organism evidence="11 12">
    <name type="scientific">Roseibium suaedae</name>
    <dbReference type="NCBI Taxonomy" id="735517"/>
    <lineage>
        <taxon>Bacteria</taxon>
        <taxon>Pseudomonadati</taxon>
        <taxon>Pseudomonadota</taxon>
        <taxon>Alphaproteobacteria</taxon>
        <taxon>Hyphomicrobiales</taxon>
        <taxon>Stappiaceae</taxon>
        <taxon>Roseibium</taxon>
    </lineage>
</organism>
<evidence type="ECO:0000256" key="6">
    <source>
        <dbReference type="ARBA" id="ARBA00022989"/>
    </source>
</evidence>
<evidence type="ECO:0000256" key="3">
    <source>
        <dbReference type="ARBA" id="ARBA00022475"/>
    </source>
</evidence>
<keyword evidence="12" id="KW-1185">Reference proteome</keyword>
<sequence length="157" mass="17272">MKKLLVGLETGATGLLALAAALLTVSESVLRYIAPTKLPDWGAEVTIYLVGWAVMLSASRLIRDRMHVNVEMLSERMTPGLQKGLQIFACLFGVAVSTCIAFAGWQMVDFALLLGERSDSSIRFPMWAYYSAIPVGFGLCSATYFWQLGCLLLKRKD</sequence>
<dbReference type="GO" id="GO:0015740">
    <property type="term" value="P:C4-dicarboxylate transport"/>
    <property type="evidence" value="ECO:0007669"/>
    <property type="project" value="TreeGrafter"/>
</dbReference>
<dbReference type="InterPro" id="IPR007387">
    <property type="entry name" value="TRAP_DctQ"/>
</dbReference>
<dbReference type="RefSeq" id="WP_073015063.1">
    <property type="nucleotide sequence ID" value="NZ_FRBW01000005.1"/>
</dbReference>
<reference evidence="11 12" key="1">
    <citation type="submission" date="2016-11" db="EMBL/GenBank/DDBJ databases">
        <authorList>
            <person name="Jaros S."/>
            <person name="Januszkiewicz K."/>
            <person name="Wedrychowicz H."/>
        </authorList>
    </citation>
    <scope>NUCLEOTIDE SEQUENCE [LARGE SCALE GENOMIC DNA]</scope>
    <source>
        <strain evidence="11 12">DSM 22153</strain>
    </source>
</reference>
<feature type="transmembrane region" description="Helical" evidence="9">
    <location>
        <begin position="84"/>
        <end position="107"/>
    </location>
</feature>
<evidence type="ECO:0000256" key="8">
    <source>
        <dbReference type="ARBA" id="ARBA00038436"/>
    </source>
</evidence>
<comment type="similarity">
    <text evidence="8 9">Belongs to the TRAP transporter small permease family.</text>
</comment>
<proteinExistence type="inferred from homology"/>
<keyword evidence="5 9" id="KW-0812">Transmembrane</keyword>
<evidence type="ECO:0000256" key="5">
    <source>
        <dbReference type="ARBA" id="ARBA00022692"/>
    </source>
</evidence>
<keyword evidence="3" id="KW-1003">Cell membrane</keyword>